<feature type="domain" description="HP" evidence="4">
    <location>
        <begin position="910"/>
        <end position="975"/>
    </location>
</feature>
<feature type="compositionally biased region" description="Low complexity" evidence="3">
    <location>
        <begin position="842"/>
        <end position="858"/>
    </location>
</feature>
<feature type="compositionally biased region" description="Polar residues" evidence="3">
    <location>
        <begin position="818"/>
        <end position="833"/>
    </location>
</feature>
<dbReference type="Pfam" id="PF00626">
    <property type="entry name" value="Gelsolin"/>
    <property type="match status" value="2"/>
</dbReference>
<keyword evidence="2" id="KW-0677">Repeat</keyword>
<dbReference type="GO" id="GO:0007015">
    <property type="term" value="P:actin filament organization"/>
    <property type="evidence" value="ECO:0007669"/>
    <property type="project" value="UniProtKB-ARBA"/>
</dbReference>
<evidence type="ECO:0000313" key="5">
    <source>
        <dbReference type="EMBL" id="KAL2332925.1"/>
    </source>
</evidence>
<evidence type="ECO:0000256" key="2">
    <source>
        <dbReference type="ARBA" id="ARBA00022737"/>
    </source>
</evidence>
<name>A0ABD1MAY4_9FABA</name>
<evidence type="ECO:0000259" key="4">
    <source>
        <dbReference type="PROSITE" id="PS51089"/>
    </source>
</evidence>
<gene>
    <name evidence="5" type="ORF">Fmac_014138</name>
</gene>
<dbReference type="InterPro" id="IPR007123">
    <property type="entry name" value="Gelsolin-like_dom"/>
</dbReference>
<dbReference type="InterPro" id="IPR029006">
    <property type="entry name" value="ADF-H/Gelsolin-like_dom_sf"/>
</dbReference>
<dbReference type="SMART" id="SM00153">
    <property type="entry name" value="VHP"/>
    <property type="match status" value="1"/>
</dbReference>
<evidence type="ECO:0000256" key="3">
    <source>
        <dbReference type="SAM" id="MobiDB-lite"/>
    </source>
</evidence>
<comment type="caution">
    <text evidence="5">The sequence shown here is derived from an EMBL/GenBank/DDBJ whole genome shotgun (WGS) entry which is preliminary data.</text>
</comment>
<evidence type="ECO:0000256" key="1">
    <source>
        <dbReference type="ARBA" id="ARBA00022467"/>
    </source>
</evidence>
<feature type="region of interest" description="Disordered" evidence="3">
    <location>
        <begin position="817"/>
        <end position="865"/>
    </location>
</feature>
<evidence type="ECO:0000313" key="6">
    <source>
        <dbReference type="Proteomes" id="UP001603857"/>
    </source>
</evidence>
<dbReference type="FunFam" id="3.40.20.10:FF:000001">
    <property type="entry name" value="Gelsolin"/>
    <property type="match status" value="1"/>
</dbReference>
<dbReference type="Gene3D" id="1.10.950.10">
    <property type="entry name" value="Villin headpiece domain"/>
    <property type="match status" value="1"/>
</dbReference>
<accession>A0ABD1MAY4</accession>
<sequence>MYLGGMSESVESHMNLFLGNPNPLSMVSNFHGHVFHQTSILLLTSHSVSLRSGHTAMLTLPQFISFIITVFLESESNFRGPHLQVGRLVFFKRGFPTLFFPCLFNRRHHLLAPQSAVEFNQGFKIRPLVGVGSAVVVDLRTCLWKQAVFPKIGPPQYDIHYWLGNEAKKIDSSLASDKALELDAALGSCSVQYREIQGQESQKFLSYFRPCFIPVEGVFTSKQGNLNGEYRVSLFTCKGDYVVHVKEVPFLRSSLNHEDVFILDTALKIFLFSGCNSTIQERAKALEVVQYIKENKHGGKCQVAAIEDGKFVGDSDVGEFWSLFGGYAPIPRELPSVQESEAPTLKLFWINLQGKFCETGSNTFSKEMLETDKCYMLDCDSDIFVWMGRQTLLTERRTATRTVEDFVRNEGRSNKTHLTFLSEGLESTIFRSYFTNWPKTLEPRLYEEGKEKVAAIFKHQGYDVKELPEEDNEPSIDCGGTISVWQVDGDELSLLSVTEVTKFYSGDCYIVQYTFPGSGRDETLFYAWLGSRCVTEDKTAAISHMSTMADSVRTNSVMAQIHEGKEPDQFFSILKRLIIFKGGNSLGYKTFIEEKGLVDETYDENLAALFQVQGTSPDNMQAIQVDQVSTSLNSSYCYILQTKASIYTWIGSLSSSRDHNLLDRMVELLNPTWLPVSIREGNEPDIFWDSLGGKAEYPKGKEIQGFIDDPHLFALKITRGKACLIDGSVSHAHLEFQLRRLQGLSPNTPVYIVMEGHEPPFFTRFFSWDHSKVNIVGNSFERKLAILRGKPNNLEVRDCLGSVKVIVHIFEDDVSLGRSRTPSKANSRDSTPNGHRIISVFSNGRGRSSSPVPSGAGSDLRQSGDRLLSTSTPVAKKLFEGSPTHGSDATELSTAAEIGSFTQKDRNVDGENSVIYPYERLRVVSANPVTRIDLTKREVYLSNEEFREKFGMPKSAFYKLPRWKQNKMKMSLDLF</sequence>
<keyword evidence="1" id="KW-0117">Actin capping</keyword>
<dbReference type="SMART" id="SM00262">
    <property type="entry name" value="GEL"/>
    <property type="match status" value="5"/>
</dbReference>
<dbReference type="PROSITE" id="PS51089">
    <property type="entry name" value="HP"/>
    <property type="match status" value="1"/>
</dbReference>
<dbReference type="PRINTS" id="PR00597">
    <property type="entry name" value="GELSOLIN"/>
</dbReference>
<dbReference type="AlphaFoldDB" id="A0ABD1MAY4"/>
<reference evidence="5 6" key="1">
    <citation type="submission" date="2024-08" db="EMBL/GenBank/DDBJ databases">
        <title>Insights into the chromosomal genome structure of Flemingia macrophylla.</title>
        <authorList>
            <person name="Ding Y."/>
            <person name="Zhao Y."/>
            <person name="Bi W."/>
            <person name="Wu M."/>
            <person name="Zhao G."/>
            <person name="Gong Y."/>
            <person name="Li W."/>
            <person name="Zhang P."/>
        </authorList>
    </citation>
    <scope>NUCLEOTIDE SEQUENCE [LARGE SCALE GENOMIC DNA]</scope>
    <source>
        <strain evidence="5">DYQJB</strain>
        <tissue evidence="5">Leaf</tissue>
    </source>
</reference>
<protein>
    <recommendedName>
        <fullName evidence="4">HP domain-containing protein</fullName>
    </recommendedName>
</protein>
<dbReference type="InterPro" id="IPR007122">
    <property type="entry name" value="Villin/Gelsolin"/>
</dbReference>
<dbReference type="Proteomes" id="UP001603857">
    <property type="component" value="Unassembled WGS sequence"/>
</dbReference>
<dbReference type="GO" id="GO:0051693">
    <property type="term" value="P:actin filament capping"/>
    <property type="evidence" value="ECO:0007669"/>
    <property type="project" value="UniProtKB-KW"/>
</dbReference>
<dbReference type="InterPro" id="IPR036886">
    <property type="entry name" value="Villin_headpiece_dom_sf"/>
</dbReference>
<organism evidence="5 6">
    <name type="scientific">Flemingia macrophylla</name>
    <dbReference type="NCBI Taxonomy" id="520843"/>
    <lineage>
        <taxon>Eukaryota</taxon>
        <taxon>Viridiplantae</taxon>
        <taxon>Streptophyta</taxon>
        <taxon>Embryophyta</taxon>
        <taxon>Tracheophyta</taxon>
        <taxon>Spermatophyta</taxon>
        <taxon>Magnoliopsida</taxon>
        <taxon>eudicotyledons</taxon>
        <taxon>Gunneridae</taxon>
        <taxon>Pentapetalae</taxon>
        <taxon>rosids</taxon>
        <taxon>fabids</taxon>
        <taxon>Fabales</taxon>
        <taxon>Fabaceae</taxon>
        <taxon>Papilionoideae</taxon>
        <taxon>50 kb inversion clade</taxon>
        <taxon>NPAAA clade</taxon>
        <taxon>indigoferoid/millettioid clade</taxon>
        <taxon>Phaseoleae</taxon>
        <taxon>Flemingia</taxon>
    </lineage>
</organism>
<dbReference type="PANTHER" id="PTHR11977">
    <property type="entry name" value="VILLIN"/>
    <property type="match status" value="1"/>
</dbReference>
<dbReference type="EMBL" id="JBGMDY010000005">
    <property type="protein sequence ID" value="KAL2332925.1"/>
    <property type="molecule type" value="Genomic_DNA"/>
</dbReference>
<dbReference type="CDD" id="cd11293">
    <property type="entry name" value="gelsolin_S4_like"/>
    <property type="match status" value="1"/>
</dbReference>
<dbReference type="CDD" id="cd11288">
    <property type="entry name" value="gelsolin_S5_like"/>
    <property type="match status" value="1"/>
</dbReference>
<dbReference type="CDD" id="cd11292">
    <property type="entry name" value="gelsolin_S3_like"/>
    <property type="match status" value="1"/>
</dbReference>
<proteinExistence type="predicted"/>
<dbReference type="SUPFAM" id="SSF47050">
    <property type="entry name" value="VHP, Villin headpiece domain"/>
    <property type="match status" value="1"/>
</dbReference>
<dbReference type="Gene3D" id="3.40.20.10">
    <property type="entry name" value="Severin"/>
    <property type="match status" value="6"/>
</dbReference>
<dbReference type="InterPro" id="IPR003128">
    <property type="entry name" value="Villin_headpiece"/>
</dbReference>
<dbReference type="CDD" id="cd11289">
    <property type="entry name" value="gelsolin_S2_like"/>
    <property type="match status" value="1"/>
</dbReference>
<dbReference type="Pfam" id="PF02209">
    <property type="entry name" value="VHP"/>
    <property type="match status" value="1"/>
</dbReference>
<keyword evidence="6" id="KW-1185">Reference proteome</keyword>
<dbReference type="PANTHER" id="PTHR11977:SF25">
    <property type="entry name" value="VILLIN-1"/>
    <property type="match status" value="1"/>
</dbReference>
<dbReference type="SUPFAM" id="SSF55753">
    <property type="entry name" value="Actin depolymerizing proteins"/>
    <property type="match status" value="5"/>
</dbReference>